<evidence type="ECO:0000259" key="3">
    <source>
        <dbReference type="Pfam" id="PF08450"/>
    </source>
</evidence>
<gene>
    <name evidence="4" type="ORF">K1718_20955</name>
</gene>
<accession>A0ABY8F0A9</accession>
<reference evidence="4 5" key="1">
    <citation type="submission" date="2023-03" db="EMBL/GenBank/DDBJ databases">
        <title>Roseibium porphyridii sp. nov. and Roseibium rhodosorbium sp. nov. isolated from marine algae, Porphyridium cruentum and Rhodosorus marinus, respectively.</title>
        <authorList>
            <person name="Lee M.W."/>
            <person name="Choi B.J."/>
            <person name="Lee J.K."/>
            <person name="Choi D.G."/>
            <person name="Baek J.H."/>
            <person name="Bayburt H."/>
            <person name="Kim J.M."/>
            <person name="Han D.M."/>
            <person name="Kim K.H."/>
            <person name="Jeon C.O."/>
        </authorList>
    </citation>
    <scope>NUCLEOTIDE SEQUENCE [LARGE SCALE GENOMIC DNA]</scope>
    <source>
        <strain evidence="4 5">KMA01</strain>
    </source>
</reference>
<organism evidence="4 5">
    <name type="scientific">Roseibium porphyridii</name>
    <dbReference type="NCBI Taxonomy" id="2866279"/>
    <lineage>
        <taxon>Bacteria</taxon>
        <taxon>Pseudomonadati</taxon>
        <taxon>Pseudomonadota</taxon>
        <taxon>Alphaproteobacteria</taxon>
        <taxon>Hyphomicrobiales</taxon>
        <taxon>Stappiaceae</taxon>
        <taxon>Roseibium</taxon>
    </lineage>
</organism>
<dbReference type="CDD" id="cd00431">
    <property type="entry name" value="cysteine_hydrolases"/>
    <property type="match status" value="1"/>
</dbReference>
<dbReference type="PANTHER" id="PTHR47572:SF4">
    <property type="entry name" value="LACTONASE DRP35"/>
    <property type="match status" value="1"/>
</dbReference>
<protein>
    <submittedName>
        <fullName evidence="4">Isochorismatase family protein</fullName>
    </submittedName>
</protein>
<dbReference type="Gene3D" id="3.40.50.850">
    <property type="entry name" value="Isochorismatase-like"/>
    <property type="match status" value="1"/>
</dbReference>
<keyword evidence="1" id="KW-0378">Hydrolase</keyword>
<dbReference type="Proteomes" id="UP001209803">
    <property type="component" value="Chromosome"/>
</dbReference>
<dbReference type="InterPro" id="IPR013658">
    <property type="entry name" value="SGL"/>
</dbReference>
<dbReference type="InterPro" id="IPR000868">
    <property type="entry name" value="Isochorismatase-like_dom"/>
</dbReference>
<name>A0ABY8F0A9_9HYPH</name>
<dbReference type="Pfam" id="PF08450">
    <property type="entry name" value="SGL"/>
    <property type="match status" value="1"/>
</dbReference>
<dbReference type="EMBL" id="CP120863">
    <property type="protein sequence ID" value="WFE88611.1"/>
    <property type="molecule type" value="Genomic_DNA"/>
</dbReference>
<dbReference type="PANTHER" id="PTHR47572">
    <property type="entry name" value="LIPOPROTEIN-RELATED"/>
    <property type="match status" value="1"/>
</dbReference>
<dbReference type="InterPro" id="IPR051262">
    <property type="entry name" value="SMP-30/CGR1_Lactonase"/>
</dbReference>
<dbReference type="Pfam" id="PF00857">
    <property type="entry name" value="Isochorismatase"/>
    <property type="match status" value="1"/>
</dbReference>
<dbReference type="SUPFAM" id="SSF63829">
    <property type="entry name" value="Calcium-dependent phosphotriesterase"/>
    <property type="match status" value="1"/>
</dbReference>
<feature type="domain" description="SMP-30/Gluconolactonase/LRE-like region" evidence="3">
    <location>
        <begin position="29"/>
        <end position="285"/>
    </location>
</feature>
<sequence>MGHTVVDPKFRDLMDEFAPVNQIGTGFVFTEGPIWHPAEKYLLFSDMPGDVRRKWTPETGVSEYLRPSNKGNGMTYDAELNLLVCEHATSSVARFRTDGTREVLASHFEGKELNSPNDIVVKSDGTIYFTDPTYGRLEHFGVPRPLQQGFQGVYMLPADHRPGGEAILVSDRYMFTQPNGLCFSPCERWMWVNDTEQANIRMFDVGEDGRLKNGRVFASGIKDPLKAGVPDGMKADINGNVWVTAPGGVWVYSFEGLLIGKVDVPEMVANLHWGGDDWQTLFMCACTSVYSVQTKIRPRNEPFMYATPTAGGSNAQPGAPVAATANAGNDLLVSACPAIDPKKTALLIQDLQNDVMMDGGAFAETGSPQHARDQNVVANAIALAEAARRKGMPVIHIWMVCEPGHPLLSQHAPLFQGLKGENALVRGTWGVAPVPGLEPRPGDLVCEKMSMSGWETSRLESYLHHAGIDTIINTGSWTNMSVEHTARTAADKGFQVIVPEDACSTMNADWHRASINFAMQNVASVTSTSSVVSALS</sequence>
<dbReference type="InterPro" id="IPR011042">
    <property type="entry name" value="6-blade_b-propeller_TolB-like"/>
</dbReference>
<evidence type="ECO:0000259" key="2">
    <source>
        <dbReference type="Pfam" id="PF00857"/>
    </source>
</evidence>
<evidence type="ECO:0000313" key="5">
    <source>
        <dbReference type="Proteomes" id="UP001209803"/>
    </source>
</evidence>
<keyword evidence="5" id="KW-1185">Reference proteome</keyword>
<proteinExistence type="predicted"/>
<dbReference type="SUPFAM" id="SSF52499">
    <property type="entry name" value="Isochorismatase-like hydrolases"/>
    <property type="match status" value="1"/>
</dbReference>
<dbReference type="InterPro" id="IPR036380">
    <property type="entry name" value="Isochorismatase-like_sf"/>
</dbReference>
<evidence type="ECO:0000256" key="1">
    <source>
        <dbReference type="ARBA" id="ARBA00022801"/>
    </source>
</evidence>
<dbReference type="RefSeq" id="WP_265680961.1">
    <property type="nucleotide sequence ID" value="NZ_CP120863.1"/>
</dbReference>
<evidence type="ECO:0000313" key="4">
    <source>
        <dbReference type="EMBL" id="WFE88611.1"/>
    </source>
</evidence>
<feature type="domain" description="Isochorismatase-like" evidence="2">
    <location>
        <begin position="344"/>
        <end position="529"/>
    </location>
</feature>
<dbReference type="Gene3D" id="2.120.10.30">
    <property type="entry name" value="TolB, C-terminal domain"/>
    <property type="match status" value="1"/>
</dbReference>